<evidence type="ECO:0000313" key="2">
    <source>
        <dbReference type="Proteomes" id="UP000182334"/>
    </source>
</evidence>
<dbReference type="PANTHER" id="PTHR14269">
    <property type="entry name" value="CDP-DIACYLGLYCEROL--GLYCEROL-3-PHOSPHATE 3-PHOSPHATIDYLTRANSFERASE-RELATED"/>
    <property type="match status" value="1"/>
</dbReference>
<dbReference type="InterPro" id="IPR036412">
    <property type="entry name" value="HAD-like_sf"/>
</dbReference>
<dbReference type="Pfam" id="PF13344">
    <property type="entry name" value="Hydrolase_6"/>
    <property type="match status" value="1"/>
</dbReference>
<dbReference type="InterPro" id="IPR006357">
    <property type="entry name" value="HAD-SF_hydro_IIA"/>
</dbReference>
<dbReference type="InterPro" id="IPR023214">
    <property type="entry name" value="HAD_sf"/>
</dbReference>
<reference evidence="1 2" key="1">
    <citation type="submission" date="2016-10" db="EMBL/GenBank/DDBJ databases">
        <authorList>
            <person name="de Groot N.N."/>
        </authorList>
    </citation>
    <scope>NUCLEOTIDE SEQUENCE [LARGE SCALE GENOMIC DNA]</scope>
    <source>
        <strain evidence="1 2">CBS 141442</strain>
    </source>
</reference>
<dbReference type="GO" id="GO:0005739">
    <property type="term" value="C:mitochondrion"/>
    <property type="evidence" value="ECO:0007669"/>
    <property type="project" value="TreeGrafter"/>
</dbReference>
<dbReference type="SUPFAM" id="SSF56784">
    <property type="entry name" value="HAD-like"/>
    <property type="match status" value="1"/>
</dbReference>
<dbReference type="AlphaFoldDB" id="A0A1L0BAH2"/>
<dbReference type="InterPro" id="IPR050324">
    <property type="entry name" value="CDP-alcohol_PTase-I"/>
</dbReference>
<keyword evidence="2" id="KW-1185">Reference proteome</keyword>
<protein>
    <submittedName>
        <fullName evidence="1">CIC11C00000000131</fullName>
    </submittedName>
</protein>
<evidence type="ECO:0000313" key="1">
    <source>
        <dbReference type="EMBL" id="SGZ47483.1"/>
    </source>
</evidence>
<gene>
    <name evidence="1" type="ORF">SAMEA4029010_CIC11G00000000131</name>
</gene>
<proteinExistence type="predicted"/>
<dbReference type="NCBIfam" id="TIGR01460">
    <property type="entry name" value="HAD-SF-IIA"/>
    <property type="match status" value="1"/>
</dbReference>
<organism evidence="1 2">
    <name type="scientific">Sungouiella intermedia</name>
    <dbReference type="NCBI Taxonomy" id="45354"/>
    <lineage>
        <taxon>Eukaryota</taxon>
        <taxon>Fungi</taxon>
        <taxon>Dikarya</taxon>
        <taxon>Ascomycota</taxon>
        <taxon>Saccharomycotina</taxon>
        <taxon>Pichiomycetes</taxon>
        <taxon>Metschnikowiaceae</taxon>
        <taxon>Sungouiella</taxon>
    </lineage>
</organism>
<dbReference type="STRING" id="45354.A0A1L0BAH2"/>
<accession>A0A1L0BAH2</accession>
<dbReference type="GO" id="GO:0046474">
    <property type="term" value="P:glycerophospholipid biosynthetic process"/>
    <property type="evidence" value="ECO:0007669"/>
    <property type="project" value="TreeGrafter"/>
</dbReference>
<dbReference type="InterPro" id="IPR006353">
    <property type="entry name" value="HAD-SF_hydro_IIA_CECR5"/>
</dbReference>
<dbReference type="Proteomes" id="UP000182334">
    <property type="component" value="Chromosome I"/>
</dbReference>
<dbReference type="Gene3D" id="3.40.50.1000">
    <property type="entry name" value="HAD superfamily/HAD-like"/>
    <property type="match status" value="2"/>
</dbReference>
<dbReference type="EMBL" id="LT635756">
    <property type="protein sequence ID" value="SGZ47483.1"/>
    <property type="molecule type" value="Genomic_DNA"/>
</dbReference>
<name>A0A1L0BAH2_9ASCO</name>
<sequence length="381" mass="42816">MYSCLNTRWTCFALRAIARTALSGRQLSGNTSGVSSPLAFVFDIDGVLVRGSKAIPQAHEALTLLDQAKVPFILLTNGGGVSEKARVEFLSERLNFNLSPLQIVQSHTPMRYWAQTGKFKRVLVVGGNNDNARHVALDYGFPDVVMPIDIVRNDQAISPHNRFTELELECYARDADVSKPIDAILVFNDPRDMNTDMQVVSDLLNSEGGLVGTKRKVPEKDSHIPAIPIAFSNNDFLWANDYNLPRYGQGAFRMITETLYREVNGNEKALQLTIFGKPFKVQHDYAHWVLIEWNKILHGHKAHDFMPKLHEEVMDSPFQKIYMVGDNPESDIRGANMNGWESLLLRTGVYKDSDWDKTVHRPSAGVHDNVLDAVKSVLIRA</sequence>
<dbReference type="OrthoDB" id="10251048at2759"/>
<dbReference type="NCBIfam" id="TIGR01456">
    <property type="entry name" value="CECR5"/>
    <property type="match status" value="1"/>
</dbReference>
<dbReference type="Pfam" id="PF13242">
    <property type="entry name" value="Hydrolase_like"/>
    <property type="match status" value="1"/>
</dbReference>
<dbReference type="PANTHER" id="PTHR14269:SF57">
    <property type="entry name" value="SUPERFAMILY HYDROLASE, PUTATIVE (AFU_ORTHOLOGUE AFUA_2G02580)-RELATED"/>
    <property type="match status" value="1"/>
</dbReference>